<keyword evidence="1" id="KW-0547">Nucleotide-binding</keyword>
<name>A0AA37SV96_9ALTE</name>
<dbReference type="Pfam" id="PF23562">
    <property type="entry name" value="AMP-binding_C_3"/>
    <property type="match status" value="1"/>
</dbReference>
<proteinExistence type="predicted"/>
<accession>A0AA37SV96</accession>
<dbReference type="GO" id="GO:0016020">
    <property type="term" value="C:membrane"/>
    <property type="evidence" value="ECO:0007669"/>
    <property type="project" value="TreeGrafter"/>
</dbReference>
<comment type="catalytic activity">
    <reaction evidence="3">
        <text>a long-chain fatty acid + ATP + CoA = a long-chain fatty acyl-CoA + AMP + diphosphate</text>
        <dbReference type="Rhea" id="RHEA:15421"/>
        <dbReference type="ChEBI" id="CHEBI:30616"/>
        <dbReference type="ChEBI" id="CHEBI:33019"/>
        <dbReference type="ChEBI" id="CHEBI:57287"/>
        <dbReference type="ChEBI" id="CHEBI:57560"/>
        <dbReference type="ChEBI" id="CHEBI:83139"/>
        <dbReference type="ChEBI" id="CHEBI:456215"/>
        <dbReference type="EC" id="6.2.1.3"/>
    </reaction>
    <physiologicalReaction direction="left-to-right" evidence="3">
        <dbReference type="Rhea" id="RHEA:15422"/>
    </physiologicalReaction>
</comment>
<sequence>MPLDSMNEASQVASPLSQLYKWEAECPERCYMKQPTTRGLVEYSWGETALLARKVAAKLLSLNYPKGSRIAILAKNSAEWMIVDLAIMMAGHISVPIFATAGKSTLSFILKHAECPLIFIGKLDSYDAINAIVADFEADALSENSKISKPLETVAFPYEGINANLHWEQFIDIEPLMENPIRDANEIMTIIYTSGSTGQPKGVVHTFYSICWAAQASLYSLGVNDGDRLMSYLPLAHITERTLVELSSFYACTTLHFVESLDTFTRDVKSCQPTLFISVPRLWTKFQMGVLVKLSQKKLKFLLSLPFVGKKVAEKIRNELGISNARLWASGSAPLAPALIEWFSQLGINISEGWGMTENSAFGTANVPFRQDKIGSIGKAYDGVDIRIAEDGEIQVKSDCNMIGYYKDQEKTSGVFTNDGYLRTGDKGEIDSDGYIRITGRLKDIFKTEKGKYVTPAPIEAMIMENPIVEQVCVTGTNLPQPIALLVLSEEARADDKDDISESLLNTLESVNASLESHQRLDRIIVFVQEWSIDNDLLTPTLKVKRHVIEERFKDIITDKYSQKVVWKA</sequence>
<evidence type="ECO:0000259" key="4">
    <source>
        <dbReference type="Pfam" id="PF00501"/>
    </source>
</evidence>
<evidence type="ECO:0000256" key="2">
    <source>
        <dbReference type="ARBA" id="ARBA00022840"/>
    </source>
</evidence>
<evidence type="ECO:0000313" key="5">
    <source>
        <dbReference type="EMBL" id="GLR69757.1"/>
    </source>
</evidence>
<keyword evidence="6" id="KW-1185">Reference proteome</keyword>
<feature type="domain" description="AMP-dependent synthetase/ligase" evidence="4">
    <location>
        <begin position="40"/>
        <end position="406"/>
    </location>
</feature>
<dbReference type="InterPro" id="IPR045851">
    <property type="entry name" value="AMP-bd_C_sf"/>
</dbReference>
<keyword evidence="2" id="KW-0067">ATP-binding</keyword>
<dbReference type="RefSeq" id="WP_284216068.1">
    <property type="nucleotide sequence ID" value="NZ_BSOT01000005.1"/>
</dbReference>
<evidence type="ECO:0000256" key="3">
    <source>
        <dbReference type="ARBA" id="ARBA00024484"/>
    </source>
</evidence>
<reference evidence="5" key="1">
    <citation type="journal article" date="2014" name="Int. J. Syst. Evol. Microbiol.">
        <title>Complete genome sequence of Corynebacterium casei LMG S-19264T (=DSM 44701T), isolated from a smear-ripened cheese.</title>
        <authorList>
            <consortium name="US DOE Joint Genome Institute (JGI-PGF)"/>
            <person name="Walter F."/>
            <person name="Albersmeier A."/>
            <person name="Kalinowski J."/>
            <person name="Ruckert C."/>
        </authorList>
    </citation>
    <scope>NUCLEOTIDE SEQUENCE</scope>
    <source>
        <strain evidence="5">NBRC 110023</strain>
    </source>
</reference>
<dbReference type="Proteomes" id="UP001156601">
    <property type="component" value="Unassembled WGS sequence"/>
</dbReference>
<evidence type="ECO:0000256" key="1">
    <source>
        <dbReference type="ARBA" id="ARBA00022741"/>
    </source>
</evidence>
<dbReference type="GO" id="GO:0005524">
    <property type="term" value="F:ATP binding"/>
    <property type="evidence" value="ECO:0007669"/>
    <property type="project" value="UniProtKB-KW"/>
</dbReference>
<organism evidence="5 6">
    <name type="scientific">Agaribacter marinus</name>
    <dbReference type="NCBI Taxonomy" id="1431249"/>
    <lineage>
        <taxon>Bacteria</taxon>
        <taxon>Pseudomonadati</taxon>
        <taxon>Pseudomonadota</taxon>
        <taxon>Gammaproteobacteria</taxon>
        <taxon>Alteromonadales</taxon>
        <taxon>Alteromonadaceae</taxon>
        <taxon>Agaribacter</taxon>
    </lineage>
</organism>
<dbReference type="EMBL" id="BSOT01000005">
    <property type="protein sequence ID" value="GLR69757.1"/>
    <property type="molecule type" value="Genomic_DNA"/>
</dbReference>
<dbReference type="Gene3D" id="3.40.50.12780">
    <property type="entry name" value="N-terminal domain of ligase-like"/>
    <property type="match status" value="1"/>
</dbReference>
<dbReference type="InterPro" id="IPR020845">
    <property type="entry name" value="AMP-binding_CS"/>
</dbReference>
<reference evidence="5" key="2">
    <citation type="submission" date="2023-01" db="EMBL/GenBank/DDBJ databases">
        <title>Draft genome sequence of Agaribacter marinus strain NBRC 110023.</title>
        <authorList>
            <person name="Sun Q."/>
            <person name="Mori K."/>
        </authorList>
    </citation>
    <scope>NUCLEOTIDE SEQUENCE</scope>
    <source>
        <strain evidence="5">NBRC 110023</strain>
    </source>
</reference>
<evidence type="ECO:0000313" key="6">
    <source>
        <dbReference type="Proteomes" id="UP001156601"/>
    </source>
</evidence>
<dbReference type="PANTHER" id="PTHR43272:SF33">
    <property type="entry name" value="AMP-BINDING DOMAIN-CONTAINING PROTEIN-RELATED"/>
    <property type="match status" value="1"/>
</dbReference>
<dbReference type="Gene3D" id="3.30.300.30">
    <property type="match status" value="1"/>
</dbReference>
<dbReference type="InterPro" id="IPR000873">
    <property type="entry name" value="AMP-dep_synth/lig_dom"/>
</dbReference>
<gene>
    <name evidence="5" type="ORF">GCM10007852_06650</name>
</gene>
<dbReference type="InterPro" id="IPR042099">
    <property type="entry name" value="ANL_N_sf"/>
</dbReference>
<dbReference type="AlphaFoldDB" id="A0AA37SV96"/>
<dbReference type="PROSITE" id="PS00455">
    <property type="entry name" value="AMP_BINDING"/>
    <property type="match status" value="1"/>
</dbReference>
<dbReference type="GO" id="GO:0004467">
    <property type="term" value="F:long-chain fatty acid-CoA ligase activity"/>
    <property type="evidence" value="ECO:0007669"/>
    <property type="project" value="UniProtKB-EC"/>
</dbReference>
<dbReference type="Pfam" id="PF00501">
    <property type="entry name" value="AMP-binding"/>
    <property type="match status" value="1"/>
</dbReference>
<protein>
    <submittedName>
        <fullName evidence="5">Long-chain acyl-CoA synthetase</fullName>
    </submittedName>
</protein>
<dbReference type="PANTHER" id="PTHR43272">
    <property type="entry name" value="LONG-CHAIN-FATTY-ACID--COA LIGASE"/>
    <property type="match status" value="1"/>
</dbReference>
<comment type="caution">
    <text evidence="5">The sequence shown here is derived from an EMBL/GenBank/DDBJ whole genome shotgun (WGS) entry which is preliminary data.</text>
</comment>
<dbReference type="SUPFAM" id="SSF56801">
    <property type="entry name" value="Acetyl-CoA synthetase-like"/>
    <property type="match status" value="1"/>
</dbReference>